<dbReference type="SUPFAM" id="SSF109604">
    <property type="entry name" value="HD-domain/PDEase-like"/>
    <property type="match status" value="1"/>
</dbReference>
<gene>
    <name evidence="1" type="ORF">R77560_04442</name>
</gene>
<proteinExistence type="predicted"/>
<organism evidence="1 2">
    <name type="scientific">Ralstonia thomasii</name>
    <dbReference type="NCBI Taxonomy" id="3058596"/>
    <lineage>
        <taxon>Bacteria</taxon>
        <taxon>Pseudomonadati</taxon>
        <taxon>Pseudomonadota</taxon>
        <taxon>Betaproteobacteria</taxon>
        <taxon>Burkholderiales</taxon>
        <taxon>Burkholderiaceae</taxon>
        <taxon>Ralstonia</taxon>
    </lineage>
</organism>
<dbReference type="Gene3D" id="1.10.3210.10">
    <property type="entry name" value="Hypothetical protein af1432"/>
    <property type="match status" value="1"/>
</dbReference>
<dbReference type="AlphaFoldDB" id="A0AAD2BVT3"/>
<reference evidence="1" key="1">
    <citation type="submission" date="2023-07" db="EMBL/GenBank/DDBJ databases">
        <authorList>
            <person name="Peeters C."/>
        </authorList>
    </citation>
    <scope>NUCLEOTIDE SEQUENCE</scope>
    <source>
        <strain evidence="1">R-77560</strain>
    </source>
</reference>
<protein>
    <submittedName>
        <fullName evidence="1">Uncharacterized protein</fullName>
    </submittedName>
</protein>
<dbReference type="GeneID" id="34794417"/>
<evidence type="ECO:0000313" key="1">
    <source>
        <dbReference type="EMBL" id="CAJ0806564.1"/>
    </source>
</evidence>
<dbReference type="Proteomes" id="UP001189756">
    <property type="component" value="Unassembled WGS sequence"/>
</dbReference>
<accession>A0AAD2BVT3</accession>
<sequence length="213" mass="23089">MQRCSVHFAGRLIDLDDPGALDVGAIAATLSRICRFAGNLRDDHQISWHSVADHCVLTAELLRRRGMPAQTCLAGLLHDAHEALIGDVITPTKTWLTGGGYGTTHAKRKEHDLERKVLRSLGCEPGTQAGVFVKQADVEALHIEVCALGLPHTSFGLRSVVPFDQAMLRELGVLQPTAHLPMAAVFLASQQRFLKTYAALRMTGECVPEAAHA</sequence>
<comment type="caution">
    <text evidence="1">The sequence shown here is derived from an EMBL/GenBank/DDBJ whole genome shotgun (WGS) entry which is preliminary data.</text>
</comment>
<dbReference type="EMBL" id="CATZAZ010000015">
    <property type="protein sequence ID" value="CAJ0806564.1"/>
    <property type="molecule type" value="Genomic_DNA"/>
</dbReference>
<name>A0AAD2BVT3_9RALS</name>
<evidence type="ECO:0000313" key="2">
    <source>
        <dbReference type="Proteomes" id="UP001189756"/>
    </source>
</evidence>
<dbReference type="RefSeq" id="WP_024542481.1">
    <property type="nucleotide sequence ID" value="NZ_CATZAZ010000015.1"/>
</dbReference>